<dbReference type="HOGENOM" id="CLU_3224042_0_0_6"/>
<dbReference type="STRING" id="351671.XDD1_0154"/>
<proteinExistence type="predicted"/>
<dbReference type="AlphaFoldDB" id="A0A068QPX0"/>
<dbReference type="Proteomes" id="UP000032721">
    <property type="component" value="Chromosome"/>
</dbReference>
<gene>
    <name evidence="1" type="ORF">XDD1_0154</name>
</gene>
<dbReference type="KEGG" id="xdo:XDD1_0154"/>
<accession>A0A068QPX0</accession>
<reference evidence="1 2" key="1">
    <citation type="submission" date="2013-07" db="EMBL/GenBank/DDBJ databases">
        <authorList>
            <person name="Genoscope - CEA"/>
        </authorList>
    </citation>
    <scope>NUCLEOTIDE SEQUENCE [LARGE SCALE GENOMIC DNA]</scope>
    <source>
        <strain evidence="2">FRM16 / DSM 17909</strain>
    </source>
</reference>
<name>A0A068QPX0_9GAMM</name>
<evidence type="ECO:0000313" key="1">
    <source>
        <dbReference type="EMBL" id="CDG15865.1"/>
    </source>
</evidence>
<protein>
    <submittedName>
        <fullName evidence="1">Uncharacterized protein</fullName>
    </submittedName>
</protein>
<organism evidence="1 2">
    <name type="scientific">Xenorhabdus doucetiae</name>
    <dbReference type="NCBI Taxonomy" id="351671"/>
    <lineage>
        <taxon>Bacteria</taxon>
        <taxon>Pseudomonadati</taxon>
        <taxon>Pseudomonadota</taxon>
        <taxon>Gammaproteobacteria</taxon>
        <taxon>Enterobacterales</taxon>
        <taxon>Morganellaceae</taxon>
        <taxon>Xenorhabdus</taxon>
    </lineage>
</organism>
<sequence>MLPQLQPISTHAGHICAIFAESFEKNLKIPHEQLDCNASLKYFM</sequence>
<dbReference type="EMBL" id="FO704550">
    <property type="protein sequence ID" value="CDG15865.1"/>
    <property type="molecule type" value="Genomic_DNA"/>
</dbReference>
<evidence type="ECO:0000313" key="2">
    <source>
        <dbReference type="Proteomes" id="UP000032721"/>
    </source>
</evidence>